<dbReference type="Proteomes" id="UP000238479">
    <property type="component" value="Chromosome 7"/>
</dbReference>
<evidence type="ECO:0000313" key="1">
    <source>
        <dbReference type="EMBL" id="PRQ17894.1"/>
    </source>
</evidence>
<gene>
    <name evidence="1" type="ORF">RchiOBHm_Chr7g0199951</name>
</gene>
<name>A0A2P6P7J6_ROSCH</name>
<protein>
    <submittedName>
        <fullName evidence="1">Uncharacterized protein</fullName>
    </submittedName>
</protein>
<organism evidence="1 2">
    <name type="scientific">Rosa chinensis</name>
    <name type="common">China rose</name>
    <dbReference type="NCBI Taxonomy" id="74649"/>
    <lineage>
        <taxon>Eukaryota</taxon>
        <taxon>Viridiplantae</taxon>
        <taxon>Streptophyta</taxon>
        <taxon>Embryophyta</taxon>
        <taxon>Tracheophyta</taxon>
        <taxon>Spermatophyta</taxon>
        <taxon>Magnoliopsida</taxon>
        <taxon>eudicotyledons</taxon>
        <taxon>Gunneridae</taxon>
        <taxon>Pentapetalae</taxon>
        <taxon>rosids</taxon>
        <taxon>fabids</taxon>
        <taxon>Rosales</taxon>
        <taxon>Rosaceae</taxon>
        <taxon>Rosoideae</taxon>
        <taxon>Rosoideae incertae sedis</taxon>
        <taxon>Rosa</taxon>
    </lineage>
</organism>
<comment type="caution">
    <text evidence="1">The sequence shown here is derived from an EMBL/GenBank/DDBJ whole genome shotgun (WGS) entry which is preliminary data.</text>
</comment>
<proteinExistence type="predicted"/>
<accession>A0A2P6P7J6</accession>
<dbReference type="Gramene" id="PRQ17894">
    <property type="protein sequence ID" value="PRQ17894"/>
    <property type="gene ID" value="RchiOBHm_Chr7g0199951"/>
</dbReference>
<keyword evidence="2" id="KW-1185">Reference proteome</keyword>
<dbReference type="AlphaFoldDB" id="A0A2P6P7J6"/>
<dbReference type="EMBL" id="PDCK01000045">
    <property type="protein sequence ID" value="PRQ17894.1"/>
    <property type="molecule type" value="Genomic_DNA"/>
</dbReference>
<evidence type="ECO:0000313" key="2">
    <source>
        <dbReference type="Proteomes" id="UP000238479"/>
    </source>
</evidence>
<reference evidence="1 2" key="1">
    <citation type="journal article" date="2018" name="Nat. Genet.">
        <title>The Rosa genome provides new insights in the design of modern roses.</title>
        <authorList>
            <person name="Bendahmane M."/>
        </authorList>
    </citation>
    <scope>NUCLEOTIDE SEQUENCE [LARGE SCALE GENOMIC DNA]</scope>
    <source>
        <strain evidence="2">cv. Old Blush</strain>
    </source>
</reference>
<sequence>MTKMLSLLSRATLRLQSALIGGGSAANSLTLHKEDSQLRNGSVNWIWKGGRASLSSPLFGGDGDWC</sequence>